<evidence type="ECO:0000313" key="1">
    <source>
        <dbReference type="EMBL" id="MEN2767477.1"/>
    </source>
</evidence>
<sequence length="52" mass="6270">MYTDIYRMLTEEKMKELRAYASEHGRYGISKKEKSQTRIRRSIPFMRAKKVG</sequence>
<dbReference type="Proteomes" id="UP001444625">
    <property type="component" value="Unassembled WGS sequence"/>
</dbReference>
<proteinExistence type="predicted"/>
<dbReference type="EMBL" id="JBDIML010000003">
    <property type="protein sequence ID" value="MEN2767477.1"/>
    <property type="molecule type" value="Genomic_DNA"/>
</dbReference>
<organism evidence="1 2">
    <name type="scientific">Ornithinibacillus xuwenensis</name>
    <dbReference type="NCBI Taxonomy" id="3144668"/>
    <lineage>
        <taxon>Bacteria</taxon>
        <taxon>Bacillati</taxon>
        <taxon>Bacillota</taxon>
        <taxon>Bacilli</taxon>
        <taxon>Bacillales</taxon>
        <taxon>Bacillaceae</taxon>
        <taxon>Ornithinibacillus</taxon>
    </lineage>
</organism>
<comment type="caution">
    <text evidence="1">The sequence shown here is derived from an EMBL/GenBank/DDBJ whole genome shotgun (WGS) entry which is preliminary data.</text>
</comment>
<protein>
    <submittedName>
        <fullName evidence="1">Uncharacterized protein</fullName>
    </submittedName>
</protein>
<evidence type="ECO:0000313" key="2">
    <source>
        <dbReference type="Proteomes" id="UP001444625"/>
    </source>
</evidence>
<gene>
    <name evidence="1" type="ORF">ABC228_09775</name>
</gene>
<reference evidence="1 2" key="1">
    <citation type="submission" date="2024-05" db="EMBL/GenBank/DDBJ databases">
        <authorList>
            <person name="Haq I."/>
            <person name="Ullah Z."/>
            <person name="Ahmad R."/>
            <person name="Li M."/>
            <person name="Tong Y."/>
        </authorList>
    </citation>
    <scope>NUCLEOTIDE SEQUENCE [LARGE SCALE GENOMIC DNA]</scope>
    <source>
        <strain evidence="1 2">16A2E</strain>
    </source>
</reference>
<dbReference type="RefSeq" id="WP_345824952.1">
    <property type="nucleotide sequence ID" value="NZ_JBDIML010000003.1"/>
</dbReference>
<keyword evidence="2" id="KW-1185">Reference proteome</keyword>
<accession>A0ABU9XGU4</accession>
<name>A0ABU9XGU4_9BACI</name>